<name>A0ABW2TL60_9PSEU</name>
<gene>
    <name evidence="2" type="ORF">ACFQV2_11650</name>
</gene>
<organism evidence="2 3">
    <name type="scientific">Actinokineospora soli</name>
    <dbReference type="NCBI Taxonomy" id="1048753"/>
    <lineage>
        <taxon>Bacteria</taxon>
        <taxon>Bacillati</taxon>
        <taxon>Actinomycetota</taxon>
        <taxon>Actinomycetes</taxon>
        <taxon>Pseudonocardiales</taxon>
        <taxon>Pseudonocardiaceae</taxon>
        <taxon>Actinokineospora</taxon>
    </lineage>
</organism>
<protein>
    <submittedName>
        <fullName evidence="2">Uncharacterized protein</fullName>
    </submittedName>
</protein>
<reference evidence="3" key="1">
    <citation type="journal article" date="2019" name="Int. J. Syst. Evol. Microbiol.">
        <title>The Global Catalogue of Microorganisms (GCM) 10K type strain sequencing project: providing services to taxonomists for standard genome sequencing and annotation.</title>
        <authorList>
            <consortium name="The Broad Institute Genomics Platform"/>
            <consortium name="The Broad Institute Genome Sequencing Center for Infectious Disease"/>
            <person name="Wu L."/>
            <person name="Ma J."/>
        </authorList>
    </citation>
    <scope>NUCLEOTIDE SEQUENCE [LARGE SCALE GENOMIC DNA]</scope>
    <source>
        <strain evidence="3">JCM 17695</strain>
    </source>
</reference>
<evidence type="ECO:0000313" key="2">
    <source>
        <dbReference type="EMBL" id="MFC7614104.1"/>
    </source>
</evidence>
<feature type="compositionally biased region" description="Polar residues" evidence="1">
    <location>
        <begin position="67"/>
        <end position="79"/>
    </location>
</feature>
<keyword evidence="3" id="KW-1185">Reference proteome</keyword>
<feature type="region of interest" description="Disordered" evidence="1">
    <location>
        <begin position="1"/>
        <end position="39"/>
    </location>
</feature>
<dbReference type="EMBL" id="JBHTEY010000004">
    <property type="protein sequence ID" value="MFC7614104.1"/>
    <property type="molecule type" value="Genomic_DNA"/>
</dbReference>
<dbReference type="Proteomes" id="UP001596512">
    <property type="component" value="Unassembled WGS sequence"/>
</dbReference>
<evidence type="ECO:0000256" key="1">
    <source>
        <dbReference type="SAM" id="MobiDB-lite"/>
    </source>
</evidence>
<comment type="caution">
    <text evidence="2">The sequence shown here is derived from an EMBL/GenBank/DDBJ whole genome shotgun (WGS) entry which is preliminary data.</text>
</comment>
<sequence length="112" mass="12068">MSITSTRTPRPPVPSVRGGYGSWLPETGSGTGSSAGHNCTGQIETRWLGVTASGRTLRSDLTRAMTSATGSSTLNTATPSRPRPFSSWSTPLTRPLTTSFRSSRRTRTWFFS</sequence>
<accession>A0ABW2TL60</accession>
<feature type="region of interest" description="Disordered" evidence="1">
    <location>
        <begin position="67"/>
        <end position="112"/>
    </location>
</feature>
<feature type="compositionally biased region" description="Basic residues" evidence="1">
    <location>
        <begin position="102"/>
        <end position="112"/>
    </location>
</feature>
<feature type="compositionally biased region" description="Polar residues" evidence="1">
    <location>
        <begin position="86"/>
        <end position="96"/>
    </location>
</feature>
<proteinExistence type="predicted"/>
<evidence type="ECO:0000313" key="3">
    <source>
        <dbReference type="Proteomes" id="UP001596512"/>
    </source>
</evidence>